<dbReference type="Pfam" id="PF21854">
    <property type="entry name" value="Treslin_N"/>
    <property type="match status" value="1"/>
</dbReference>
<protein>
    <recommendedName>
        <fullName evidence="7">Treslin N-terminal domain-containing protein</fullName>
    </recommendedName>
</protein>
<organism evidence="5 6">
    <name type="scientific">Gouania willdenowi</name>
    <name type="common">Blunt-snouted clingfish</name>
    <name type="synonym">Lepadogaster willdenowi</name>
    <dbReference type="NCBI Taxonomy" id="441366"/>
    <lineage>
        <taxon>Eukaryota</taxon>
        <taxon>Metazoa</taxon>
        <taxon>Chordata</taxon>
        <taxon>Craniata</taxon>
        <taxon>Vertebrata</taxon>
        <taxon>Euteleostomi</taxon>
        <taxon>Actinopterygii</taxon>
        <taxon>Neopterygii</taxon>
        <taxon>Teleostei</taxon>
        <taxon>Neoteleostei</taxon>
        <taxon>Acanthomorphata</taxon>
        <taxon>Ovalentaria</taxon>
        <taxon>Blenniimorphae</taxon>
        <taxon>Blenniiformes</taxon>
        <taxon>Gobiesocoidei</taxon>
        <taxon>Gobiesocidae</taxon>
        <taxon>Gobiesocinae</taxon>
        <taxon>Gouania</taxon>
    </lineage>
</organism>
<evidence type="ECO:0000259" key="4">
    <source>
        <dbReference type="Pfam" id="PF21855"/>
    </source>
</evidence>
<feature type="region of interest" description="Disordered" evidence="1">
    <location>
        <begin position="1809"/>
        <end position="1854"/>
    </location>
</feature>
<feature type="domain" description="Treslin M" evidence="2">
    <location>
        <begin position="266"/>
        <end position="404"/>
    </location>
</feature>
<dbReference type="CTD" id="90381"/>
<dbReference type="GO" id="GO:0030174">
    <property type="term" value="P:regulation of DNA-templated DNA replication initiation"/>
    <property type="evidence" value="ECO:0007669"/>
    <property type="project" value="TreeGrafter"/>
</dbReference>
<dbReference type="Ensembl" id="ENSGWIT00000007898.1">
    <property type="protein sequence ID" value="ENSGWIP00000007141.1"/>
    <property type="gene ID" value="ENSGWIG00000004167.1"/>
</dbReference>
<proteinExistence type="predicted"/>
<dbReference type="RefSeq" id="XP_028305861.1">
    <property type="nucleotide sequence ID" value="XM_028450060.1"/>
</dbReference>
<evidence type="ECO:0008006" key="7">
    <source>
        <dbReference type="Google" id="ProtNLM"/>
    </source>
</evidence>
<accession>A0A8C5DK60</accession>
<evidence type="ECO:0000313" key="6">
    <source>
        <dbReference type="Proteomes" id="UP000694680"/>
    </source>
</evidence>
<feature type="region of interest" description="Disordered" evidence="1">
    <location>
        <begin position="892"/>
        <end position="915"/>
    </location>
</feature>
<evidence type="ECO:0000256" key="1">
    <source>
        <dbReference type="SAM" id="MobiDB-lite"/>
    </source>
</evidence>
<dbReference type="Pfam" id="PF21855">
    <property type="entry name" value="Treslin_STD"/>
    <property type="match status" value="1"/>
</dbReference>
<evidence type="ECO:0000313" key="5">
    <source>
        <dbReference type="Ensembl" id="ENSGWIP00000007141.1"/>
    </source>
</evidence>
<reference evidence="5" key="3">
    <citation type="submission" date="2025-09" db="UniProtKB">
        <authorList>
            <consortium name="Ensembl"/>
        </authorList>
    </citation>
    <scope>IDENTIFICATION</scope>
</reference>
<gene>
    <name evidence="5" type="primary">ticrr</name>
</gene>
<feature type="domain" description="Treslin N-terminal" evidence="3">
    <location>
        <begin position="4"/>
        <end position="202"/>
    </location>
</feature>
<feature type="compositionally biased region" description="Polar residues" evidence="1">
    <location>
        <begin position="1083"/>
        <end position="1093"/>
    </location>
</feature>
<feature type="region of interest" description="Disordered" evidence="1">
    <location>
        <begin position="1037"/>
        <end position="1111"/>
    </location>
</feature>
<feature type="compositionally biased region" description="Basic residues" evidence="1">
    <location>
        <begin position="534"/>
        <end position="551"/>
    </location>
</feature>
<feature type="region of interest" description="Disordered" evidence="1">
    <location>
        <begin position="1302"/>
        <end position="1439"/>
    </location>
</feature>
<dbReference type="GO" id="GO:0010212">
    <property type="term" value="P:response to ionizing radiation"/>
    <property type="evidence" value="ECO:0007669"/>
    <property type="project" value="InterPro"/>
</dbReference>
<dbReference type="GO" id="GO:0006260">
    <property type="term" value="P:DNA replication"/>
    <property type="evidence" value="ECO:0007669"/>
    <property type="project" value="InterPro"/>
</dbReference>
<dbReference type="GO" id="GO:0007095">
    <property type="term" value="P:mitotic G2 DNA damage checkpoint signaling"/>
    <property type="evidence" value="ECO:0007669"/>
    <property type="project" value="TreeGrafter"/>
</dbReference>
<dbReference type="InterPro" id="IPR026153">
    <property type="entry name" value="Treslin"/>
</dbReference>
<dbReference type="PANTHER" id="PTHR21556">
    <property type="entry name" value="TRESLIN"/>
    <property type="match status" value="1"/>
</dbReference>
<keyword evidence="6" id="KW-1185">Reference proteome</keyword>
<feature type="region of interest" description="Disordered" evidence="1">
    <location>
        <begin position="568"/>
        <end position="606"/>
    </location>
</feature>
<dbReference type="InterPro" id="IPR053920">
    <property type="entry name" value="Treslin_STD"/>
</dbReference>
<feature type="compositionally biased region" description="Polar residues" evidence="1">
    <location>
        <begin position="1038"/>
        <end position="1051"/>
    </location>
</feature>
<feature type="region of interest" description="Disordered" evidence="1">
    <location>
        <begin position="1752"/>
        <end position="1795"/>
    </location>
</feature>
<dbReference type="GO" id="GO:0003682">
    <property type="term" value="F:chromatin binding"/>
    <property type="evidence" value="ECO:0007669"/>
    <property type="project" value="TreeGrafter"/>
</dbReference>
<reference evidence="5" key="2">
    <citation type="submission" date="2025-08" db="UniProtKB">
        <authorList>
            <consortium name="Ensembl"/>
        </authorList>
    </citation>
    <scope>IDENTIFICATION</scope>
</reference>
<dbReference type="Proteomes" id="UP000694680">
    <property type="component" value="Chromosome 6"/>
</dbReference>
<name>A0A8C5DK60_GOUWI</name>
<feature type="compositionally biased region" description="Polar residues" evidence="1">
    <location>
        <begin position="568"/>
        <end position="581"/>
    </location>
</feature>
<dbReference type="GO" id="GO:0033314">
    <property type="term" value="P:mitotic DNA replication checkpoint signaling"/>
    <property type="evidence" value="ECO:0007669"/>
    <property type="project" value="InterPro"/>
</dbReference>
<feature type="compositionally biased region" description="Low complexity" evidence="1">
    <location>
        <begin position="1095"/>
        <end position="1110"/>
    </location>
</feature>
<feature type="region of interest" description="Disordered" evidence="1">
    <location>
        <begin position="1131"/>
        <end position="1155"/>
    </location>
</feature>
<feature type="compositionally biased region" description="Basic and acidic residues" evidence="1">
    <location>
        <begin position="1397"/>
        <end position="1419"/>
    </location>
</feature>
<dbReference type="GO" id="GO:0005634">
    <property type="term" value="C:nucleus"/>
    <property type="evidence" value="ECO:0007669"/>
    <property type="project" value="InterPro"/>
</dbReference>
<dbReference type="GeneID" id="114465212"/>
<sequence>MSLHNLVFVIDVDHGEQLELRNQLVKRGILRILLHFGYKYGFDKVRWGYKFFQSKMARNTGLMSRVSDFKELQHKSVEDFEQEFEAKFSIKDQDCPPRLKHQHNRSALVQNALKETLLDFQWDRPDITSPTKLSLRPRRSGRAGKPSLTHEEDISNNTRNIVFIISQCPRSRTQLVDYLCLRGKDQHQPVDLTEYIITKGLQDLLVQRQVVLHWVDSCYPVQVSECEDCLGFNQLCEVLAQQGGKVIPAVALLQLCCNYQPVSGEAFTFKSCIGYLLSSETLYRLAFPVIDGVLQWQKGGMLQSCGVTMEPLSRRRNLLSGPGEVCLKGLLQAWDPSVLTQTFTESWVLQGCMHGDNKAAAFQELVMTLFARGLHMVAEVTDNGLVCSAVFSPLSHCTALLTIIQPEVPQLLCTNITADAAAEPSAELPDVVSSVLGVVYDIMKEDDNDTLKDVPVPEWAQQEISRTPLTTNTLETWFPQSDQSGVSTHLMESMRLLHAVPEQNEQEDTSVVQQELITGLSELYQTHQQSGNKRSNKRGAQRTPVKQRMRSMSRSMQMLNVARLNVKAQKNQGDAEQQGTDQRGAEKPVKRRSSDRNKSEAPQSTFSFSTEAELLSHLRSSYEKSVAERDSSLNNGVQQLLLAIKAFFSAESDWEVKTFSLVQQHILKTSKGIRQLYGISADADSKVRECQLQVFLRLELCRLFSTEQSTLLDVDQMAEEVAEMLRIISLTKDPVIVTRFLQDEILPLFLSNVPRVLADIYHSLGTQLPKALVAVLPADFFSDESVTQDTVSPSASSPSLSMQSLVSDDMNDLRDLRTRSATKKRSGVLTRHRSMTESSQNLRQIEIFKKSSRASKSKKSVVLEKPVVEPQIQKQETKEVTKVRRNLFNQEVSSPSRKAKLPRSQSVSAVEGLKRTRSNSEGTYKLLTKKVCNTPLNKQVSRRLLQRQRMGRSSALSEECIIEESPLKPEEDLRRSPRLQKFARRHSSTFYSSSQPRSRNLERAFSASQISLSDGKINAVNVKRVRSPMRLLFGAAESPSQLTDHSGVTRASRSRLSLESSVFESPNKTPIKSPSKRRRGALSPSTPQTSRPLQSPGTSKTPPSSTTHDSTFAERLEPGFPFRSGMALGGACFRSPANKRPAMETPNKESPLRSPLKGILKTPVKALVETSSSSRLQMLTSPVSKTPKKSVTWSPSPHLEFGVDKNRFGVKTSGLSSVSPYRSPGLSKIPGLSSPIKGANAKRDLFKSPERTCHVSLLRISTNETESILIPEVKHSPREIPCKTFDVIESCNLLEIWPLESSPSLDRHLSPNNNKCRTPSPKHQMATRSGRTPVKTDSEPSFTPPQSTSERPNGSAKKLTRTRSNQTDQSFRHKLRSHSSENVSLKPNSDPVENIELVEKSKASDNKDKLESDTCHSSETDCSSQNDPRFDSSCAHSATTDSDSIDIVDAAIVNTMFSGGLKMNISFSRKPSVSGEDCLPGSVSSKQCQSPQLTPGCSYGFRQTPDRQQREAAARLGYANYSPRFSTPRGLSRVGRQKNHPNPLTYQVEMEMQSSGLPKLKFKRTDSMNTDPASEGGAQSPLVVVKPLMESPLALCSKHREVGCVSPSMCAHVTPAKCTPGKGGSVQTYICQSYTPTQSTSMFTADLIPQTPSPQSAGKRTPENLNSWPRRKRAQVGVSGGKDRGQKVEFQLEDFLEEAELGVSRLQDIEDIDPPSGNKQELLVQTFNNIPQAQADLSPLEELYWIEKLTQQTEGTSTHKAEEEIPGVFENEEAKSTATPPSSKRRKPVTPGGILALTQSPMLFKSRAAKAGTPQFMDGAVSGRTSEVEEPFPFSQPIKQSNKGRMYSRKRLIP</sequence>
<dbReference type="InterPro" id="IPR032746">
    <property type="entry name" value="Treslin_M"/>
</dbReference>
<feature type="compositionally biased region" description="Basic and acidic residues" evidence="1">
    <location>
        <begin position="583"/>
        <end position="599"/>
    </location>
</feature>
<evidence type="ECO:0000259" key="3">
    <source>
        <dbReference type="Pfam" id="PF21854"/>
    </source>
</evidence>
<feature type="compositionally biased region" description="Low complexity" evidence="1">
    <location>
        <begin position="1054"/>
        <end position="1065"/>
    </location>
</feature>
<feature type="domain" description="Treslin STD" evidence="4">
    <location>
        <begin position="613"/>
        <end position="764"/>
    </location>
</feature>
<feature type="region of interest" description="Disordered" evidence="1">
    <location>
        <begin position="525"/>
        <end position="553"/>
    </location>
</feature>
<dbReference type="InterPro" id="IPR053919">
    <property type="entry name" value="Treslin_N"/>
</dbReference>
<dbReference type="Pfam" id="PF15292">
    <property type="entry name" value="Treslin_M"/>
    <property type="match status" value="1"/>
</dbReference>
<evidence type="ECO:0000259" key="2">
    <source>
        <dbReference type="Pfam" id="PF15292"/>
    </source>
</evidence>
<feature type="region of interest" description="Disordered" evidence="1">
    <location>
        <begin position="131"/>
        <end position="151"/>
    </location>
</feature>
<feature type="compositionally biased region" description="Polar residues" evidence="1">
    <location>
        <begin position="1339"/>
        <end position="1352"/>
    </location>
</feature>
<reference evidence="5" key="1">
    <citation type="submission" date="2020-06" db="EMBL/GenBank/DDBJ databases">
        <authorList>
            <consortium name="Wellcome Sanger Institute Data Sharing"/>
        </authorList>
    </citation>
    <scope>NUCLEOTIDE SEQUENCE [LARGE SCALE GENOMIC DNA]</scope>
</reference>
<dbReference type="PANTHER" id="PTHR21556:SF2">
    <property type="entry name" value="TRESLIN"/>
    <property type="match status" value="1"/>
</dbReference>